<reference evidence="1 2" key="1">
    <citation type="submission" date="2018-10" db="EMBL/GenBank/DDBJ databases">
        <title>Bradyrhizobium sp. nov., effective nodules isolated from peanut in China.</title>
        <authorList>
            <person name="Li Y."/>
        </authorList>
    </citation>
    <scope>NUCLEOTIDE SEQUENCE [LARGE SCALE GENOMIC DNA]</scope>
    <source>
        <strain evidence="1 2">CCBAU 53426</strain>
    </source>
</reference>
<dbReference type="Proteomes" id="UP000290401">
    <property type="component" value="Unassembled WGS sequence"/>
</dbReference>
<name>A0ABY0DYZ3_9BRAD</name>
<dbReference type="Pfam" id="PF11459">
    <property type="entry name" value="AbiEi_3"/>
    <property type="match status" value="1"/>
</dbReference>
<sequence>MAGDDHESNLSVDRLGDKVLEGCSGRRSDSFSRGTFLTAQTSDAPFGSQPVGVEDAAFSLSDNDNSELALSPWRWPIRMSSPERAILEMLDELPADESFQKVDTLFEGLVSLRPKLLNQLLEECRSIKVKRLFFIYADKHVHPWRKHIDTAHIELGRGDRSLVQGGRLHPTCRMTVPAELVPQETVDGA</sequence>
<dbReference type="InterPro" id="IPR021561">
    <property type="entry name" value="AbiEi_3"/>
</dbReference>
<organism evidence="1 2">
    <name type="scientific">Bradyrhizobium guangzhouense</name>
    <dbReference type="NCBI Taxonomy" id="1325095"/>
    <lineage>
        <taxon>Bacteria</taxon>
        <taxon>Pseudomonadati</taxon>
        <taxon>Pseudomonadota</taxon>
        <taxon>Alphaproteobacteria</taxon>
        <taxon>Hyphomicrobiales</taxon>
        <taxon>Nitrobacteraceae</taxon>
        <taxon>Bradyrhizobium</taxon>
    </lineage>
</organism>
<dbReference type="EMBL" id="RDQZ01000031">
    <property type="protein sequence ID" value="RXH08536.1"/>
    <property type="molecule type" value="Genomic_DNA"/>
</dbReference>
<gene>
    <name evidence="1" type="ORF">EAS56_28790</name>
</gene>
<protein>
    <submittedName>
        <fullName evidence="1">Uncharacterized protein</fullName>
    </submittedName>
</protein>
<comment type="caution">
    <text evidence="1">The sequence shown here is derived from an EMBL/GenBank/DDBJ whole genome shotgun (WGS) entry which is preliminary data.</text>
</comment>
<evidence type="ECO:0000313" key="2">
    <source>
        <dbReference type="Proteomes" id="UP000290401"/>
    </source>
</evidence>
<accession>A0ABY0DYZ3</accession>
<evidence type="ECO:0000313" key="1">
    <source>
        <dbReference type="EMBL" id="RXH08536.1"/>
    </source>
</evidence>
<proteinExistence type="predicted"/>
<keyword evidence="2" id="KW-1185">Reference proteome</keyword>